<evidence type="ECO:0000313" key="2">
    <source>
        <dbReference type="Proteomes" id="UP000198287"/>
    </source>
</evidence>
<sequence>MEEELVPVRVSDILPPPEMWRVHVKAKVVCKTGVHNTAMGSASGPFYKILLADKTDQIYLFVYLHPRPPLGANRKFTEEMQEVVDLLEIGQVYTFAARVRNYHPDYTVQTQRNGAELLFDNMVDTYDDEEEDNVMEDAKMYLPLQFSSADVIRETDVGQAVDVLGTVVRVGATHGAPDDLLRFVTLEIMGGRFHCNVWRGHEKAFRVNAAPFRVAIQGAKVTTFDHRIQLHIGNTAIVYMMNTEKELSRIDPNIREGEFFSETFGSDDEDD</sequence>
<dbReference type="EMBL" id="LNIX01000018">
    <property type="protein sequence ID" value="OXA45244.1"/>
    <property type="molecule type" value="Genomic_DNA"/>
</dbReference>
<gene>
    <name evidence="1" type="ORF">Fcan01_20345</name>
</gene>
<protein>
    <submittedName>
        <fullName evidence="1">Replication factor A 51 kDa subunit</fullName>
    </submittedName>
</protein>
<accession>A0A226DK63</accession>
<dbReference type="AlphaFoldDB" id="A0A226DK63"/>
<comment type="caution">
    <text evidence="1">The sequence shown here is derived from an EMBL/GenBank/DDBJ whole genome shotgun (WGS) entry which is preliminary data.</text>
</comment>
<evidence type="ECO:0000313" key="1">
    <source>
        <dbReference type="EMBL" id="OXA45244.1"/>
    </source>
</evidence>
<organism evidence="1 2">
    <name type="scientific">Folsomia candida</name>
    <name type="common">Springtail</name>
    <dbReference type="NCBI Taxonomy" id="158441"/>
    <lineage>
        <taxon>Eukaryota</taxon>
        <taxon>Metazoa</taxon>
        <taxon>Ecdysozoa</taxon>
        <taxon>Arthropoda</taxon>
        <taxon>Hexapoda</taxon>
        <taxon>Collembola</taxon>
        <taxon>Entomobryomorpha</taxon>
        <taxon>Isotomoidea</taxon>
        <taxon>Isotomidae</taxon>
        <taxon>Proisotominae</taxon>
        <taxon>Folsomia</taxon>
    </lineage>
</organism>
<dbReference type="Proteomes" id="UP000198287">
    <property type="component" value="Unassembled WGS sequence"/>
</dbReference>
<name>A0A226DK63_FOLCA</name>
<keyword evidence="2" id="KW-1185">Reference proteome</keyword>
<proteinExistence type="predicted"/>
<reference evidence="1 2" key="1">
    <citation type="submission" date="2015-12" db="EMBL/GenBank/DDBJ databases">
        <title>The genome of Folsomia candida.</title>
        <authorList>
            <person name="Faddeeva A."/>
            <person name="Derks M.F."/>
            <person name="Anvar Y."/>
            <person name="Smit S."/>
            <person name="Van Straalen N."/>
            <person name="Roelofs D."/>
        </authorList>
    </citation>
    <scope>NUCLEOTIDE SEQUENCE [LARGE SCALE GENOMIC DNA]</scope>
    <source>
        <strain evidence="1 2">VU population</strain>
        <tissue evidence="1">Whole body</tissue>
    </source>
</reference>